<comment type="caution">
    <text evidence="1">The sequence shown here is derived from an EMBL/GenBank/DDBJ whole genome shotgun (WGS) entry which is preliminary data.</text>
</comment>
<dbReference type="InterPro" id="IPR036412">
    <property type="entry name" value="HAD-like_sf"/>
</dbReference>
<dbReference type="NCBIfam" id="TIGR01484">
    <property type="entry name" value="HAD-SF-IIB"/>
    <property type="match status" value="1"/>
</dbReference>
<dbReference type="PANTHER" id="PTHR10000:SF53">
    <property type="entry name" value="5-AMINO-6-(5-PHOSPHO-D-RIBITYLAMINO)URACIL PHOSPHATASE YBJI-RELATED"/>
    <property type="match status" value="1"/>
</dbReference>
<sequence length="250" mass="28770">MTAFVFDLDGTICFKGQPLQTDILAAFEQLEEDGHEVIFASARPIRDMYPVLPKYYWHHRMIGGNGAFIFNGEKVKVHAFSKEVREKIDELIEEHRLMYLMDSAWDYSFTGSNTHPIYTQLDSLKLAENKERQQLSDWVKCVLFTEDEMIFQSLEAMDCVIHRHQKEGILDISPCGITKEAGLKQLGILPGTYIAFGNDQNDCRMLEEAKISVCVGGNEEVRKYATYGCDEQQVAHMMRQLSNEWKEINI</sequence>
<dbReference type="GO" id="GO:0016787">
    <property type="term" value="F:hydrolase activity"/>
    <property type="evidence" value="ECO:0007669"/>
    <property type="project" value="UniProtKB-KW"/>
</dbReference>
<keyword evidence="1" id="KW-0378">Hydrolase</keyword>
<accession>A0ABU9LLY8</accession>
<evidence type="ECO:0000313" key="2">
    <source>
        <dbReference type="Proteomes" id="UP001398420"/>
    </source>
</evidence>
<dbReference type="InterPro" id="IPR023214">
    <property type="entry name" value="HAD_sf"/>
</dbReference>
<evidence type="ECO:0000313" key="1">
    <source>
        <dbReference type="EMBL" id="MEL5988135.1"/>
    </source>
</evidence>
<gene>
    <name evidence="1" type="ORF">AAF454_06855</name>
</gene>
<organism evidence="1 2">
    <name type="scientific">Kurthia gibsonii</name>
    <dbReference type="NCBI Taxonomy" id="33946"/>
    <lineage>
        <taxon>Bacteria</taxon>
        <taxon>Bacillati</taxon>
        <taxon>Bacillota</taxon>
        <taxon>Bacilli</taxon>
        <taxon>Bacillales</taxon>
        <taxon>Caryophanaceae</taxon>
        <taxon>Kurthia</taxon>
    </lineage>
</organism>
<dbReference type="PANTHER" id="PTHR10000">
    <property type="entry name" value="PHOSPHOSERINE PHOSPHATASE"/>
    <property type="match status" value="1"/>
</dbReference>
<dbReference type="Gene3D" id="3.40.50.1000">
    <property type="entry name" value="HAD superfamily/HAD-like"/>
    <property type="match status" value="1"/>
</dbReference>
<dbReference type="Proteomes" id="UP001398420">
    <property type="component" value="Unassembled WGS sequence"/>
</dbReference>
<protein>
    <submittedName>
        <fullName evidence="1">HAD-IIB family hydrolase</fullName>
    </submittedName>
</protein>
<proteinExistence type="predicted"/>
<name>A0ABU9LLY8_9BACL</name>
<dbReference type="InterPro" id="IPR006379">
    <property type="entry name" value="HAD-SF_hydro_IIB"/>
</dbReference>
<dbReference type="EMBL" id="JBCEWA010000004">
    <property type="protein sequence ID" value="MEL5988135.1"/>
    <property type="molecule type" value="Genomic_DNA"/>
</dbReference>
<dbReference type="Gene3D" id="3.30.1240.10">
    <property type="match status" value="1"/>
</dbReference>
<dbReference type="RefSeq" id="WP_342302863.1">
    <property type="nucleotide sequence ID" value="NZ_JBCEWA010000004.1"/>
</dbReference>
<reference evidence="1 2" key="1">
    <citation type="submission" date="2024-04" db="EMBL/GenBank/DDBJ databases">
        <authorList>
            <person name="Wu Y.S."/>
            <person name="Zhang L."/>
        </authorList>
    </citation>
    <scope>NUCLEOTIDE SEQUENCE [LARGE SCALE GENOMIC DNA]</scope>
    <source>
        <strain evidence="1 2">KG-01</strain>
    </source>
</reference>
<dbReference type="SUPFAM" id="SSF56784">
    <property type="entry name" value="HAD-like"/>
    <property type="match status" value="1"/>
</dbReference>
<keyword evidence="2" id="KW-1185">Reference proteome</keyword>
<dbReference type="Pfam" id="PF08282">
    <property type="entry name" value="Hydrolase_3"/>
    <property type="match status" value="1"/>
</dbReference>